<gene>
    <name evidence="3" type="ORF">I7X43_09790</name>
</gene>
<sequence>MANPIRTFQTAILTALDHAPAHIEPGKLHRFGTGRACWCLLFSDGRAGVFGCWRQGITETWTACDRQTLTLAERAELARQVARATAERQHQQRQQWAENRYRIVKLWGESQPLQAGDPATLYLKKRGLGGAWPLADCLRLHRGLSYWIEGRELGRYPALLAPIVAPNGQTVALHRTYLTADGRKADVPTVKKLTGAAGPLAGACIPLGKTQGGLIGISEGMETALAAWAGSGVPTVAAYCANALAGWQWPAEARRIVVFADHDRAGLNASAALRARVLKAGLRCEVHQPSEPGMDWADVWLSGQAQVIGAEVQP</sequence>
<evidence type="ECO:0000313" key="3">
    <source>
        <dbReference type="EMBL" id="MBH9553137.1"/>
    </source>
</evidence>
<dbReference type="InterPro" id="IPR006171">
    <property type="entry name" value="TOPRIM_dom"/>
</dbReference>
<name>A0A931IWD5_9BURK</name>
<dbReference type="RefSeq" id="WP_198100761.1">
    <property type="nucleotide sequence ID" value="NZ_JAEDAL010000004.1"/>
</dbReference>
<dbReference type="InterPro" id="IPR055570">
    <property type="entry name" value="DUF7146"/>
</dbReference>
<feature type="domain" description="Toprim" evidence="1">
    <location>
        <begin position="215"/>
        <end position="302"/>
    </location>
</feature>
<evidence type="ECO:0000259" key="1">
    <source>
        <dbReference type="Pfam" id="PF13362"/>
    </source>
</evidence>
<dbReference type="AlphaFoldDB" id="A0A931IWD5"/>
<comment type="caution">
    <text evidence="3">The sequence shown here is derived from an EMBL/GenBank/DDBJ whole genome shotgun (WGS) entry which is preliminary data.</text>
</comment>
<accession>A0A931IWD5</accession>
<reference evidence="3" key="1">
    <citation type="submission" date="2020-12" db="EMBL/GenBank/DDBJ databases">
        <title>The genome sequence of Inhella sp. 4Y17.</title>
        <authorList>
            <person name="Liu Y."/>
        </authorList>
    </citation>
    <scope>NUCLEOTIDE SEQUENCE</scope>
    <source>
        <strain evidence="3">4Y10</strain>
    </source>
</reference>
<evidence type="ECO:0000259" key="2">
    <source>
        <dbReference type="Pfam" id="PF23639"/>
    </source>
</evidence>
<proteinExistence type="predicted"/>
<dbReference type="Gene3D" id="3.40.1360.10">
    <property type="match status" value="1"/>
</dbReference>
<feature type="domain" description="DUF7146" evidence="2">
    <location>
        <begin position="99"/>
        <end position="198"/>
    </location>
</feature>
<dbReference type="InterPro" id="IPR034154">
    <property type="entry name" value="TOPRIM_DnaG/twinkle"/>
</dbReference>
<dbReference type="Pfam" id="PF13362">
    <property type="entry name" value="Toprim_3"/>
    <property type="match status" value="1"/>
</dbReference>
<protein>
    <submittedName>
        <fullName evidence="3">Toprim domain-containing protein</fullName>
    </submittedName>
</protein>
<dbReference type="EMBL" id="JAEDAL010000004">
    <property type="protein sequence ID" value="MBH9553137.1"/>
    <property type="molecule type" value="Genomic_DNA"/>
</dbReference>
<dbReference type="Proteomes" id="UP000620139">
    <property type="component" value="Unassembled WGS sequence"/>
</dbReference>
<dbReference type="Pfam" id="PF23639">
    <property type="entry name" value="DUF7146"/>
    <property type="match status" value="1"/>
</dbReference>
<evidence type="ECO:0000313" key="4">
    <source>
        <dbReference type="Proteomes" id="UP000620139"/>
    </source>
</evidence>
<organism evidence="3 4">
    <name type="scientific">Inhella gelatinilytica</name>
    <dbReference type="NCBI Taxonomy" id="2795030"/>
    <lineage>
        <taxon>Bacteria</taxon>
        <taxon>Pseudomonadati</taxon>
        <taxon>Pseudomonadota</taxon>
        <taxon>Betaproteobacteria</taxon>
        <taxon>Burkholderiales</taxon>
        <taxon>Sphaerotilaceae</taxon>
        <taxon>Inhella</taxon>
    </lineage>
</organism>
<keyword evidence="4" id="KW-1185">Reference proteome</keyword>
<dbReference type="CDD" id="cd01029">
    <property type="entry name" value="TOPRIM_primases"/>
    <property type="match status" value="1"/>
</dbReference>